<feature type="transmembrane region" description="Helical" evidence="1">
    <location>
        <begin position="71"/>
        <end position="89"/>
    </location>
</feature>
<comment type="caution">
    <text evidence="2">The sequence shown here is derived from an EMBL/GenBank/DDBJ whole genome shotgun (WGS) entry which is preliminary data.</text>
</comment>
<feature type="transmembrane region" description="Helical" evidence="1">
    <location>
        <begin position="208"/>
        <end position="227"/>
    </location>
</feature>
<feature type="transmembrane region" description="Helical" evidence="1">
    <location>
        <begin position="37"/>
        <end position="59"/>
    </location>
</feature>
<reference evidence="2" key="1">
    <citation type="submission" date="2019-04" db="EMBL/GenBank/DDBJ databases">
        <title>Evolution of Biomass-Degrading Anaerobic Consortia Revealed by Metagenomics.</title>
        <authorList>
            <person name="Peng X."/>
        </authorList>
    </citation>
    <scope>NUCLEOTIDE SEQUENCE</scope>
    <source>
        <strain evidence="2">SIG13</strain>
    </source>
</reference>
<name>A0A8T3VH74_9EURY</name>
<feature type="transmembrane region" description="Helical" evidence="1">
    <location>
        <begin position="166"/>
        <end position="188"/>
    </location>
</feature>
<keyword evidence="1" id="KW-0472">Membrane</keyword>
<dbReference type="Proteomes" id="UP000713479">
    <property type="component" value="Unassembled WGS sequence"/>
</dbReference>
<feature type="transmembrane region" description="Helical" evidence="1">
    <location>
        <begin position="101"/>
        <end position="126"/>
    </location>
</feature>
<feature type="transmembrane region" description="Helical" evidence="1">
    <location>
        <begin position="6"/>
        <end position="25"/>
    </location>
</feature>
<protein>
    <submittedName>
        <fullName evidence="2">Transporter</fullName>
    </submittedName>
</protein>
<evidence type="ECO:0000256" key="1">
    <source>
        <dbReference type="SAM" id="Phobius"/>
    </source>
</evidence>
<accession>A0A8T3VH74</accession>
<gene>
    <name evidence="2" type="ORF">E7Z74_06225</name>
</gene>
<proteinExistence type="predicted"/>
<keyword evidence="1" id="KW-0812">Transmembrane</keyword>
<feature type="transmembrane region" description="Helical" evidence="1">
    <location>
        <begin position="132"/>
        <end position="154"/>
    </location>
</feature>
<sequence length="236" mass="25076">MDMMSVLWQFGIFAAILVFGIKVGLASGLANLSKKLFAIICIGYGGGVLIISAIASMYAEQITQAIYSYNSIFYIIMALIMIIAGLFTIREWKVHDHNTSTATSLAVIAPCPCCFGSIVASILIVAPTIGVGAFYLSWFAAAALVAVIVITYFASNIIVKHTSKPYPIILGNFMLLLGAYFLLSAIVIPNIAGSLTKDFGGLTISSPGTILAIVVILVALVIIGVFLNKRSKTLLD</sequence>
<dbReference type="PIRSF" id="PIRSF037409">
    <property type="entry name" value="UCP037409_transporter"/>
    <property type="match status" value="1"/>
</dbReference>
<dbReference type="Pfam" id="PF09930">
    <property type="entry name" value="DUF2162"/>
    <property type="match status" value="1"/>
</dbReference>
<organism evidence="2 3">
    <name type="scientific">Methanobrevibacter millerae</name>
    <dbReference type="NCBI Taxonomy" id="230361"/>
    <lineage>
        <taxon>Archaea</taxon>
        <taxon>Methanobacteriati</taxon>
        <taxon>Methanobacteriota</taxon>
        <taxon>Methanomada group</taxon>
        <taxon>Methanobacteria</taxon>
        <taxon>Methanobacteriales</taxon>
        <taxon>Methanobacteriaceae</taxon>
        <taxon>Methanobrevibacter</taxon>
    </lineage>
</organism>
<dbReference type="AlphaFoldDB" id="A0A8T3VH74"/>
<dbReference type="EMBL" id="SUTF01000007">
    <property type="protein sequence ID" value="MBE6510844.1"/>
    <property type="molecule type" value="Genomic_DNA"/>
</dbReference>
<evidence type="ECO:0000313" key="3">
    <source>
        <dbReference type="Proteomes" id="UP000713479"/>
    </source>
</evidence>
<evidence type="ECO:0000313" key="2">
    <source>
        <dbReference type="EMBL" id="MBE6510844.1"/>
    </source>
</evidence>
<dbReference type="InterPro" id="IPR017199">
    <property type="entry name" value="UCP037409_transporter"/>
</dbReference>
<keyword evidence="1" id="KW-1133">Transmembrane helix</keyword>